<evidence type="ECO:0000256" key="2">
    <source>
        <dbReference type="SAM" id="SignalP"/>
    </source>
</evidence>
<feature type="transmembrane region" description="Helical" evidence="1">
    <location>
        <begin position="208"/>
        <end position="225"/>
    </location>
</feature>
<protein>
    <submittedName>
        <fullName evidence="4">PEP-CTERM sorting domain-containing protein</fullName>
    </submittedName>
</protein>
<evidence type="ECO:0000259" key="3">
    <source>
        <dbReference type="Pfam" id="PF07589"/>
    </source>
</evidence>
<dbReference type="EMBL" id="JAUZVZ010000004">
    <property type="protein sequence ID" value="MDP4535320.1"/>
    <property type="molecule type" value="Genomic_DNA"/>
</dbReference>
<keyword evidence="1" id="KW-0812">Transmembrane</keyword>
<sequence length="230" mass="24780">MKLRFCVTAATLLATSMISQQASASLMLDASYQGLSGQNVQVVNNGQSRTVQAGLMQFNLASNTNTSVLPFDSNGLSIEAFCVEFTQDVKSGWQSYSLVETAQVFSSAQSQAIERLYTAYHDQVGTQSSNAAFQLALWEVVHETSTNWSLSDGDFKLSSMNGAGNLANGWLSSLDSIESQFNLYVLTNADSQNQLVFSGVPLNTTTPVPVPATLGLFGLGALLLLRRRKN</sequence>
<keyword evidence="1" id="KW-0472">Membrane</keyword>
<comment type="caution">
    <text evidence="4">The sequence shown here is derived from an EMBL/GenBank/DDBJ whole genome shotgun (WGS) entry which is preliminary data.</text>
</comment>
<accession>A0ABT9GW88</accession>
<dbReference type="InterPro" id="IPR013424">
    <property type="entry name" value="Ice-binding_C"/>
</dbReference>
<gene>
    <name evidence="4" type="ORF">Q3O60_03855</name>
</gene>
<dbReference type="Proteomes" id="UP001231616">
    <property type="component" value="Unassembled WGS sequence"/>
</dbReference>
<reference evidence="4 5" key="1">
    <citation type="submission" date="2023-08" db="EMBL/GenBank/DDBJ databases">
        <authorList>
            <person name="Joshi A."/>
            <person name="Thite S."/>
        </authorList>
    </citation>
    <scope>NUCLEOTIDE SEQUENCE [LARGE SCALE GENOMIC DNA]</scope>
    <source>
        <strain evidence="4 5">AC40</strain>
    </source>
</reference>
<dbReference type="InterPro" id="IPR017756">
    <property type="entry name" value="TM_Gly-Cys-Arg_CS"/>
</dbReference>
<feature type="domain" description="Ice-binding protein C-terminal" evidence="3">
    <location>
        <begin position="207"/>
        <end position="229"/>
    </location>
</feature>
<organism evidence="4 5">
    <name type="scientific">Alkalimonas collagenimarina</name>
    <dbReference type="NCBI Taxonomy" id="400390"/>
    <lineage>
        <taxon>Bacteria</taxon>
        <taxon>Pseudomonadati</taxon>
        <taxon>Pseudomonadota</taxon>
        <taxon>Gammaproteobacteria</taxon>
        <taxon>Alkalimonas</taxon>
    </lineage>
</organism>
<dbReference type="Pfam" id="PF07589">
    <property type="entry name" value="PEP-CTERM"/>
    <property type="match status" value="1"/>
</dbReference>
<dbReference type="RefSeq" id="WP_305892585.1">
    <property type="nucleotide sequence ID" value="NZ_JAUZVZ010000004.1"/>
</dbReference>
<proteinExistence type="predicted"/>
<keyword evidence="1" id="KW-1133">Transmembrane helix</keyword>
<dbReference type="NCBIfam" id="TIGR03382">
    <property type="entry name" value="GC_trans_RRR"/>
    <property type="match status" value="1"/>
</dbReference>
<evidence type="ECO:0000313" key="5">
    <source>
        <dbReference type="Proteomes" id="UP001231616"/>
    </source>
</evidence>
<dbReference type="NCBIfam" id="TIGR02595">
    <property type="entry name" value="PEP_CTERM"/>
    <property type="match status" value="1"/>
</dbReference>
<keyword evidence="5" id="KW-1185">Reference proteome</keyword>
<feature type="chain" id="PRO_5047296475" evidence="2">
    <location>
        <begin position="25"/>
        <end position="230"/>
    </location>
</feature>
<evidence type="ECO:0000256" key="1">
    <source>
        <dbReference type="SAM" id="Phobius"/>
    </source>
</evidence>
<keyword evidence="2" id="KW-0732">Signal</keyword>
<evidence type="ECO:0000313" key="4">
    <source>
        <dbReference type="EMBL" id="MDP4535320.1"/>
    </source>
</evidence>
<feature type="signal peptide" evidence="2">
    <location>
        <begin position="1"/>
        <end position="24"/>
    </location>
</feature>
<name>A0ABT9GW88_9GAMM</name>